<proteinExistence type="predicted"/>
<gene>
    <name evidence="1" type="ORF">GCM10022223_37950</name>
</gene>
<accession>A0ABP6ZR81</accession>
<reference evidence="2" key="1">
    <citation type="journal article" date="2019" name="Int. J. Syst. Evol. Microbiol.">
        <title>The Global Catalogue of Microorganisms (GCM) 10K type strain sequencing project: providing services to taxonomists for standard genome sequencing and annotation.</title>
        <authorList>
            <consortium name="The Broad Institute Genomics Platform"/>
            <consortium name="The Broad Institute Genome Sequencing Center for Infectious Disease"/>
            <person name="Wu L."/>
            <person name="Ma J."/>
        </authorList>
    </citation>
    <scope>NUCLEOTIDE SEQUENCE [LARGE SCALE GENOMIC DNA]</scope>
    <source>
        <strain evidence="2">JCM 16902</strain>
    </source>
</reference>
<dbReference type="Pfam" id="PF13692">
    <property type="entry name" value="Glyco_trans_1_4"/>
    <property type="match status" value="1"/>
</dbReference>
<dbReference type="PANTHER" id="PTHR12526">
    <property type="entry name" value="GLYCOSYLTRANSFERASE"/>
    <property type="match status" value="1"/>
</dbReference>
<evidence type="ECO:0008006" key="3">
    <source>
        <dbReference type="Google" id="ProtNLM"/>
    </source>
</evidence>
<dbReference type="RefSeq" id="WP_231482363.1">
    <property type="nucleotide sequence ID" value="NZ_JAJOMA010000004.1"/>
</dbReference>
<dbReference type="PANTHER" id="PTHR12526:SF635">
    <property type="entry name" value="GLYCOSYL TRANSFERASE GROUP 1"/>
    <property type="match status" value="1"/>
</dbReference>
<dbReference type="EMBL" id="BAAAZO010000006">
    <property type="protein sequence ID" value="GAA3617704.1"/>
    <property type="molecule type" value="Genomic_DNA"/>
</dbReference>
<evidence type="ECO:0000313" key="1">
    <source>
        <dbReference type="EMBL" id="GAA3617704.1"/>
    </source>
</evidence>
<name>A0ABP6ZR81_9ACTN</name>
<dbReference type="SUPFAM" id="SSF53756">
    <property type="entry name" value="UDP-Glycosyltransferase/glycogen phosphorylase"/>
    <property type="match status" value="1"/>
</dbReference>
<organism evidence="1 2">
    <name type="scientific">Kineosporia mesophila</name>
    <dbReference type="NCBI Taxonomy" id="566012"/>
    <lineage>
        <taxon>Bacteria</taxon>
        <taxon>Bacillati</taxon>
        <taxon>Actinomycetota</taxon>
        <taxon>Actinomycetes</taxon>
        <taxon>Kineosporiales</taxon>
        <taxon>Kineosporiaceae</taxon>
        <taxon>Kineosporia</taxon>
    </lineage>
</organism>
<dbReference type="CDD" id="cd03801">
    <property type="entry name" value="GT4_PimA-like"/>
    <property type="match status" value="1"/>
</dbReference>
<comment type="caution">
    <text evidence="1">The sequence shown here is derived from an EMBL/GenBank/DDBJ whole genome shotgun (WGS) entry which is preliminary data.</text>
</comment>
<dbReference type="Proteomes" id="UP001501074">
    <property type="component" value="Unassembled WGS sequence"/>
</dbReference>
<dbReference type="Gene3D" id="3.40.50.2000">
    <property type="entry name" value="Glycogen Phosphorylase B"/>
    <property type="match status" value="2"/>
</dbReference>
<protein>
    <recommendedName>
        <fullName evidence="3">Glycosyltransferase involved in cell wall biosynthesis</fullName>
    </recommendedName>
</protein>
<sequence length="386" mass="41634">MKVLLVGPEHAEGSLPPYLDVLAIHLRRLGVHVDRLGSAGVPYDEKEGQFLTVERMLADASHLAIQAEPSAYDVVSLHFGNLEIEQLLPMIWHHQHRTGDVPVVIHVHALDPTLFTTHRPNTQLRASVDQTFATADALVYFGDYGRRILSTHLPDTTDVPSRTIPLPTTIPDDVNPSSNPHLDAALHDSRPGVTKLTLSGYAAPWKDISGLIKALNLTRSQLRVVLAGPFWDDPAQAGADLRAAVGTAVHLGRAAEFVVLPHYLDGPSRAALVADSHAGLFPYQPHATFQGSGAIADYLVAGRPIIATDVANMRELIQDAGTAVPPGNPTALAATLDRLALDSKHRSRLCEAAEARSPQFTAAAHAASCLSFYREIVRRTSCRTGN</sequence>
<keyword evidence="2" id="KW-1185">Reference proteome</keyword>
<evidence type="ECO:0000313" key="2">
    <source>
        <dbReference type="Proteomes" id="UP001501074"/>
    </source>
</evidence>